<proteinExistence type="evidence at transcript level"/>
<dbReference type="InterPro" id="IPR043164">
    <property type="entry name" value="Ribosomal_uL10-like_insert_sf"/>
</dbReference>
<dbReference type="CDD" id="cd05795">
    <property type="entry name" value="Ribosomal_P0_L10e"/>
    <property type="match status" value="1"/>
</dbReference>
<dbReference type="PANTHER" id="PTHR45699:SF3">
    <property type="entry name" value="LARGE RIBOSOMAL SUBUNIT PROTEIN UL10"/>
    <property type="match status" value="1"/>
</dbReference>
<dbReference type="InterPro" id="IPR040637">
    <property type="entry name" value="Ribosomal_uL10-like_insert"/>
</dbReference>
<dbReference type="InterPro" id="IPR001790">
    <property type="entry name" value="Ribosomal_uL10"/>
</dbReference>
<dbReference type="SUPFAM" id="SSF160369">
    <property type="entry name" value="Ribosomal protein L10-like"/>
    <property type="match status" value="1"/>
</dbReference>
<dbReference type="GO" id="GO:0070180">
    <property type="term" value="F:large ribosomal subunit rRNA binding"/>
    <property type="evidence" value="ECO:0007669"/>
    <property type="project" value="TreeGrafter"/>
</dbReference>
<dbReference type="Pfam" id="PF00466">
    <property type="entry name" value="Ribosomal_L10"/>
    <property type="match status" value="1"/>
</dbReference>
<dbReference type="PIRSF" id="PIRSF039087">
    <property type="entry name" value="L10E"/>
    <property type="match status" value="1"/>
</dbReference>
<comment type="similarity">
    <text evidence="1 4">Belongs to the universal ribosomal protein uL10 family.</text>
</comment>
<dbReference type="InterPro" id="IPR030670">
    <property type="entry name" value="uL10_eukaryotes"/>
</dbReference>
<evidence type="ECO:0000256" key="2">
    <source>
        <dbReference type="ARBA" id="ARBA00022980"/>
    </source>
</evidence>
<dbReference type="Gene3D" id="3.90.105.20">
    <property type="match status" value="1"/>
</dbReference>
<name>S0AWH1_ENTHI</name>
<organism evidence="7">
    <name type="scientific">Entamoeba histolytica</name>
    <dbReference type="NCBI Taxonomy" id="5759"/>
    <lineage>
        <taxon>Eukaryota</taxon>
        <taxon>Amoebozoa</taxon>
        <taxon>Evosea</taxon>
        <taxon>Archamoebae</taxon>
        <taxon>Mastigamoebida</taxon>
        <taxon>Entamoebidae</taxon>
        <taxon>Entamoeba</taxon>
    </lineage>
</organism>
<dbReference type="VEuPathDB" id="AmoebaDB:EHI_148850"/>
<dbReference type="Pfam" id="PF17777">
    <property type="entry name" value="RL10P_insert"/>
    <property type="match status" value="1"/>
</dbReference>
<evidence type="ECO:0000256" key="3">
    <source>
        <dbReference type="ARBA" id="ARBA00023274"/>
    </source>
</evidence>
<dbReference type="EMBL" id="AK421190">
    <property type="protein sequence ID" value="BAN39755.1"/>
    <property type="molecule type" value="mRNA"/>
</dbReference>
<sequence length="319" mass="34617">MVAMALHKAGLSKEQKKAKKEAYLVKMKKLLEEYKQVVVVKCDNVGSSQFQTIRKELRGTCEFVMGKNTLIRKAIKNQAETQPELEELLPHIKGNVGFIFTKGDLYQLKAKLAELKAPSPAKAGVIAPNDVIVPAGDTGLDPTQTNFVQALNIASKITKGQIEITSETLLIKEGEKVGVSQAVLLQKLKINPFKYGAVIDVVYDNGIVYDAKALDLTESDIVKKFQEGVQAATAISLAANLPTEAACPHLMLNAFQALLGFSKESGVVFPLAEKIFNNMTAVAATAVATESKTEEKKEEAPAAKEEEEEEDFGGFGDLF</sequence>
<evidence type="ECO:0000313" key="7">
    <source>
        <dbReference type="EMBL" id="BAN39755.1"/>
    </source>
</evidence>
<dbReference type="GO" id="GO:0002181">
    <property type="term" value="P:cytoplasmic translation"/>
    <property type="evidence" value="ECO:0007669"/>
    <property type="project" value="TreeGrafter"/>
</dbReference>
<comment type="function">
    <text evidence="4">Ribosomal protein P0 is the functional equivalent of E.coli protein L10.</text>
</comment>
<dbReference type="InterPro" id="IPR050323">
    <property type="entry name" value="Ribosomal_protein_uL10"/>
</dbReference>
<feature type="domain" description="Large ribosomal subunit protein uL10-like insertion" evidence="6">
    <location>
        <begin position="121"/>
        <end position="190"/>
    </location>
</feature>
<reference evidence="7" key="1">
    <citation type="submission" date="2012-06" db="EMBL/GenBank/DDBJ databases">
        <title>Short 5' UTR of Entamoeba genes.</title>
        <authorList>
            <person name="Hiranuka K."/>
            <person name="Kumagai M."/>
            <person name="Wakaguri H."/>
            <person name="Suzuki Y."/>
            <person name="Sugano S."/>
            <person name="Watanabe J."/>
            <person name="Makioka A."/>
        </authorList>
    </citation>
    <scope>NUCLEOTIDE SEQUENCE</scope>
    <source>
        <strain evidence="7">HM-1:IMSS</strain>
    </source>
</reference>
<evidence type="ECO:0000256" key="4">
    <source>
        <dbReference type="PIRNR" id="PIRNR039087"/>
    </source>
</evidence>
<evidence type="ECO:0000256" key="5">
    <source>
        <dbReference type="SAM" id="MobiDB-lite"/>
    </source>
</evidence>
<dbReference type="PANTHER" id="PTHR45699">
    <property type="entry name" value="60S ACIDIC RIBOSOMAL PROTEIN P0"/>
    <property type="match status" value="1"/>
</dbReference>
<keyword evidence="3 4" id="KW-0687">Ribonucleoprotein</keyword>
<dbReference type="GO" id="GO:0000027">
    <property type="term" value="P:ribosomal large subunit assembly"/>
    <property type="evidence" value="ECO:0007669"/>
    <property type="project" value="TreeGrafter"/>
</dbReference>
<dbReference type="AlphaFoldDB" id="S0AWH1"/>
<dbReference type="VEuPathDB" id="AmoebaDB:EHI5A_267810"/>
<feature type="region of interest" description="Disordered" evidence="5">
    <location>
        <begin position="289"/>
        <end position="319"/>
    </location>
</feature>
<keyword evidence="2 4" id="KW-0689">Ribosomal protein</keyword>
<dbReference type="Gene3D" id="3.30.70.1730">
    <property type="match status" value="1"/>
</dbReference>
<evidence type="ECO:0000256" key="1">
    <source>
        <dbReference type="ARBA" id="ARBA00008889"/>
    </source>
</evidence>
<feature type="compositionally biased region" description="Basic and acidic residues" evidence="5">
    <location>
        <begin position="291"/>
        <end position="304"/>
    </location>
</feature>
<dbReference type="GO" id="GO:0022625">
    <property type="term" value="C:cytosolic large ribosomal subunit"/>
    <property type="evidence" value="ECO:0007669"/>
    <property type="project" value="TreeGrafter"/>
</dbReference>
<protein>
    <recommendedName>
        <fullName evidence="4">60S acidic ribosomal protein P0</fullName>
    </recommendedName>
</protein>
<dbReference type="FunFam" id="3.90.105.20:FF:000001">
    <property type="entry name" value="60S acidic ribosomal protein P0"/>
    <property type="match status" value="1"/>
</dbReference>
<dbReference type="GO" id="GO:0003735">
    <property type="term" value="F:structural constituent of ribosome"/>
    <property type="evidence" value="ECO:0007669"/>
    <property type="project" value="TreeGrafter"/>
</dbReference>
<dbReference type="InterPro" id="IPR043141">
    <property type="entry name" value="Ribosomal_uL10-like_sf"/>
</dbReference>
<evidence type="ECO:0000259" key="6">
    <source>
        <dbReference type="Pfam" id="PF17777"/>
    </source>
</evidence>
<accession>S0AWH1</accession>